<dbReference type="AlphaFoldDB" id="A0A160T8Q5"/>
<dbReference type="OrthoDB" id="9810023at2"/>
<evidence type="ECO:0000313" key="6">
    <source>
        <dbReference type="EMBL" id="CUS05808.1"/>
    </source>
</evidence>
<accession>A0A160T8Q5</accession>
<dbReference type="EMBL" id="LN890656">
    <property type="protein sequence ID" value="CUS05808.1"/>
    <property type="molecule type" value="Genomic_DNA"/>
</dbReference>
<evidence type="ECO:0000256" key="3">
    <source>
        <dbReference type="ARBA" id="ARBA00023163"/>
    </source>
</evidence>
<dbReference type="Pfam" id="PF21993">
    <property type="entry name" value="TetR_C_13_2"/>
    <property type="match status" value="1"/>
</dbReference>
<feature type="domain" description="HTH tetR-type" evidence="5">
    <location>
        <begin position="2"/>
        <end position="62"/>
    </location>
</feature>
<organism evidence="6 7">
    <name type="scientific">Candidatus Promineifilum breve</name>
    <dbReference type="NCBI Taxonomy" id="1806508"/>
    <lineage>
        <taxon>Bacteria</taxon>
        <taxon>Bacillati</taxon>
        <taxon>Chloroflexota</taxon>
        <taxon>Ardenticatenia</taxon>
        <taxon>Candidatus Promineifilales</taxon>
        <taxon>Candidatus Promineifilaceae</taxon>
        <taxon>Candidatus Promineifilum</taxon>
    </lineage>
</organism>
<dbReference type="Proteomes" id="UP000215027">
    <property type="component" value="Chromosome II"/>
</dbReference>
<evidence type="ECO:0000256" key="2">
    <source>
        <dbReference type="ARBA" id="ARBA00023125"/>
    </source>
</evidence>
<dbReference type="PANTHER" id="PTHR47506">
    <property type="entry name" value="TRANSCRIPTIONAL REGULATORY PROTEIN"/>
    <property type="match status" value="1"/>
</dbReference>
<proteinExistence type="predicted"/>
<sequence>MTAKRDEIIATTCELLEVQGYHATGLNRILQESGAPKGSLYHYFPEGKEELAAEAIARSGAGIAGHIERALLESDDPAEAVTGFIRALAGHVAASGYRQGGPITAVALEAASTSERLRLACRDQYRGWQALFAAKLRPRYGPARADRLAALIIAAIEGGIILARSERSLQPLLAVAEEIEVLLGG</sequence>
<dbReference type="Gene3D" id="1.10.357.10">
    <property type="entry name" value="Tetracycline Repressor, domain 2"/>
    <property type="match status" value="1"/>
</dbReference>
<dbReference type="SUPFAM" id="SSF48498">
    <property type="entry name" value="Tetracyclin repressor-like, C-terminal domain"/>
    <property type="match status" value="1"/>
</dbReference>
<dbReference type="InterPro" id="IPR036271">
    <property type="entry name" value="Tet_transcr_reg_TetR-rel_C_sf"/>
</dbReference>
<evidence type="ECO:0000256" key="4">
    <source>
        <dbReference type="PROSITE-ProRule" id="PRU00335"/>
    </source>
</evidence>
<evidence type="ECO:0000256" key="1">
    <source>
        <dbReference type="ARBA" id="ARBA00023015"/>
    </source>
</evidence>
<dbReference type="PROSITE" id="PS50977">
    <property type="entry name" value="HTH_TETR_2"/>
    <property type="match status" value="1"/>
</dbReference>
<evidence type="ECO:0000259" key="5">
    <source>
        <dbReference type="PROSITE" id="PS50977"/>
    </source>
</evidence>
<dbReference type="InterPro" id="IPR001647">
    <property type="entry name" value="HTH_TetR"/>
</dbReference>
<keyword evidence="1" id="KW-0805">Transcription regulation</keyword>
<dbReference type="SUPFAM" id="SSF46689">
    <property type="entry name" value="Homeodomain-like"/>
    <property type="match status" value="1"/>
</dbReference>
<dbReference type="PANTHER" id="PTHR47506:SF3">
    <property type="entry name" value="HTH-TYPE TRANSCRIPTIONAL REGULATOR LMRA"/>
    <property type="match status" value="1"/>
</dbReference>
<keyword evidence="3" id="KW-0804">Transcription</keyword>
<dbReference type="InterPro" id="IPR009057">
    <property type="entry name" value="Homeodomain-like_sf"/>
</dbReference>
<dbReference type="Pfam" id="PF00440">
    <property type="entry name" value="TetR_N"/>
    <property type="match status" value="1"/>
</dbReference>
<dbReference type="GO" id="GO:0003677">
    <property type="term" value="F:DNA binding"/>
    <property type="evidence" value="ECO:0007669"/>
    <property type="project" value="UniProtKB-UniRule"/>
</dbReference>
<dbReference type="RefSeq" id="WP_095045171.1">
    <property type="nucleotide sequence ID" value="NZ_LN890656.1"/>
</dbReference>
<protein>
    <submittedName>
        <fullName evidence="6">Uncharacterized HTH-type transcriptional regulator YxaF</fullName>
    </submittedName>
</protein>
<reference evidence="6" key="1">
    <citation type="submission" date="2016-01" db="EMBL/GenBank/DDBJ databases">
        <authorList>
            <person name="Mcilroy J.S."/>
            <person name="Karst M S."/>
            <person name="Albertsen M."/>
        </authorList>
    </citation>
    <scope>NUCLEOTIDE SEQUENCE</scope>
    <source>
        <strain evidence="6">Cfx-K</strain>
    </source>
</reference>
<name>A0A160T8Q5_9CHLR</name>
<dbReference type="KEGG" id="pbf:CFX0092_B0274"/>
<keyword evidence="7" id="KW-1185">Reference proteome</keyword>
<feature type="DNA-binding region" description="H-T-H motif" evidence="4">
    <location>
        <begin position="25"/>
        <end position="44"/>
    </location>
</feature>
<dbReference type="InterPro" id="IPR054156">
    <property type="entry name" value="YxaF_TetR_C"/>
</dbReference>
<evidence type="ECO:0000313" key="7">
    <source>
        <dbReference type="Proteomes" id="UP000215027"/>
    </source>
</evidence>
<gene>
    <name evidence="6" type="primary">yxaF</name>
    <name evidence="6" type="ORF">CFX0092_B0274</name>
</gene>
<keyword evidence="2 4" id="KW-0238">DNA-binding</keyword>